<evidence type="ECO:0000313" key="1">
    <source>
        <dbReference type="EMBL" id="MBK1446339.1"/>
    </source>
</evidence>
<gene>
    <name evidence="1" type="ORF">JDA50_18190</name>
</gene>
<dbReference type="EMBL" id="JAEFCT010000018">
    <property type="protein sequence ID" value="MBK1446339.1"/>
    <property type="molecule type" value="Genomic_DNA"/>
</dbReference>
<evidence type="ECO:0000313" key="2">
    <source>
        <dbReference type="Proteomes" id="UP000660083"/>
    </source>
</evidence>
<proteinExistence type="predicted"/>
<dbReference type="AlphaFoldDB" id="A0A1C2W3M1"/>
<reference evidence="1" key="1">
    <citation type="submission" date="2020-12" db="EMBL/GenBank/DDBJ databases">
        <authorList>
            <person name="Chopjitt P."/>
        </authorList>
    </citation>
    <scope>NUCLEOTIDE SEQUENCE</scope>
    <source>
        <strain evidence="1">AP1</strain>
    </source>
</reference>
<dbReference type="RefSeq" id="WP_005802158.1">
    <property type="nucleotide sequence ID" value="NZ_CP043052.1"/>
</dbReference>
<name>A0A1C2W3M1_ACIPI</name>
<accession>A0A1C2W3M1</accession>
<organism evidence="1 2">
    <name type="scientific">Acinetobacter pittii</name>
    <name type="common">Acinetobacter genomosp. 3</name>
    <dbReference type="NCBI Taxonomy" id="48296"/>
    <lineage>
        <taxon>Bacteria</taxon>
        <taxon>Pseudomonadati</taxon>
        <taxon>Pseudomonadota</taxon>
        <taxon>Gammaproteobacteria</taxon>
        <taxon>Moraxellales</taxon>
        <taxon>Moraxellaceae</taxon>
        <taxon>Acinetobacter</taxon>
        <taxon>Acinetobacter calcoaceticus/baumannii complex</taxon>
    </lineage>
</organism>
<protein>
    <submittedName>
        <fullName evidence="1">Uncharacterized protein</fullName>
    </submittedName>
</protein>
<dbReference type="Proteomes" id="UP000660083">
    <property type="component" value="Unassembled WGS sequence"/>
</dbReference>
<sequence>MKLSSIIFILFCLNSGYLHAEKLGRERMIIFLGLIENSRTAEQNLQNYLSGIHSVGQVSFKHQMRITDLLCDVGKAQKPIIEFMELNRERFGLKDQDVMTVFPLDRQKLQEELEELKGTPYECGKQSYKHLL</sequence>
<comment type="caution">
    <text evidence="1">The sequence shown here is derived from an EMBL/GenBank/DDBJ whole genome shotgun (WGS) entry which is preliminary data.</text>
</comment>